<evidence type="ECO:0000259" key="4">
    <source>
        <dbReference type="PROSITE" id="PS50995"/>
    </source>
</evidence>
<comment type="caution">
    <text evidence="5">The sequence shown here is derived from an EMBL/GenBank/DDBJ whole genome shotgun (WGS) entry which is preliminary data.</text>
</comment>
<dbReference type="InterPro" id="IPR036388">
    <property type="entry name" value="WH-like_DNA-bd_sf"/>
</dbReference>
<proteinExistence type="predicted"/>
<dbReference type="Gene3D" id="1.10.10.10">
    <property type="entry name" value="Winged helix-like DNA-binding domain superfamily/Winged helix DNA-binding domain"/>
    <property type="match status" value="1"/>
</dbReference>
<dbReference type="InterPro" id="IPR036390">
    <property type="entry name" value="WH_DNA-bd_sf"/>
</dbReference>
<evidence type="ECO:0000256" key="2">
    <source>
        <dbReference type="ARBA" id="ARBA00023125"/>
    </source>
</evidence>
<dbReference type="Pfam" id="PF12802">
    <property type="entry name" value="MarR_2"/>
    <property type="match status" value="1"/>
</dbReference>
<dbReference type="InterPro" id="IPR023187">
    <property type="entry name" value="Tscrpt_reg_MarR-type_CS"/>
</dbReference>
<keyword evidence="2" id="KW-0238">DNA-binding</keyword>
<dbReference type="Proteomes" id="UP001500630">
    <property type="component" value="Unassembled WGS sequence"/>
</dbReference>
<dbReference type="PANTHER" id="PTHR33164">
    <property type="entry name" value="TRANSCRIPTIONAL REGULATOR, MARR FAMILY"/>
    <property type="match status" value="1"/>
</dbReference>
<evidence type="ECO:0000256" key="1">
    <source>
        <dbReference type="ARBA" id="ARBA00023015"/>
    </source>
</evidence>
<dbReference type="EMBL" id="BAABDQ010000048">
    <property type="protein sequence ID" value="GAA3612304.1"/>
    <property type="molecule type" value="Genomic_DNA"/>
</dbReference>
<organism evidence="5 6">
    <name type="scientific">Nonomuraea rosea</name>
    <dbReference type="NCBI Taxonomy" id="638574"/>
    <lineage>
        <taxon>Bacteria</taxon>
        <taxon>Bacillati</taxon>
        <taxon>Actinomycetota</taxon>
        <taxon>Actinomycetes</taxon>
        <taxon>Streptosporangiales</taxon>
        <taxon>Streptosporangiaceae</taxon>
        <taxon>Nonomuraea</taxon>
    </lineage>
</organism>
<dbReference type="InterPro" id="IPR039422">
    <property type="entry name" value="MarR/SlyA-like"/>
</dbReference>
<keyword evidence="3" id="KW-0804">Transcription</keyword>
<dbReference type="SUPFAM" id="SSF46785">
    <property type="entry name" value="Winged helix' DNA-binding domain"/>
    <property type="match status" value="1"/>
</dbReference>
<name>A0ABP6ZN60_9ACTN</name>
<evidence type="ECO:0000313" key="5">
    <source>
        <dbReference type="EMBL" id="GAA3612304.1"/>
    </source>
</evidence>
<keyword evidence="6" id="KW-1185">Reference proteome</keyword>
<dbReference type="PROSITE" id="PS50995">
    <property type="entry name" value="HTH_MARR_2"/>
    <property type="match status" value="1"/>
</dbReference>
<sequence length="172" mass="19545">MLGKMVSMISEDDHQLMLAWANLVQVHAVMRAELSRRLEEQADVSLSEHEVLFRLSRAPRGRLRMIDLAELTLQPKSAITRLIERLVQRGAVTRQQPADNRRTTYAVLTREGRALFDHARPVYVQGVRELLGDHVTPADVRLLRQRLRAVLNGLGVWADERCDPQPLTDAAP</sequence>
<keyword evidence="1" id="KW-0805">Transcription regulation</keyword>
<accession>A0ABP6ZN60</accession>
<reference evidence="6" key="1">
    <citation type="journal article" date="2019" name="Int. J. Syst. Evol. Microbiol.">
        <title>The Global Catalogue of Microorganisms (GCM) 10K type strain sequencing project: providing services to taxonomists for standard genome sequencing and annotation.</title>
        <authorList>
            <consortium name="The Broad Institute Genomics Platform"/>
            <consortium name="The Broad Institute Genome Sequencing Center for Infectious Disease"/>
            <person name="Wu L."/>
            <person name="Ma J."/>
        </authorList>
    </citation>
    <scope>NUCLEOTIDE SEQUENCE [LARGE SCALE GENOMIC DNA]</scope>
    <source>
        <strain evidence="6">JCM 17326</strain>
    </source>
</reference>
<evidence type="ECO:0000256" key="3">
    <source>
        <dbReference type="ARBA" id="ARBA00023163"/>
    </source>
</evidence>
<dbReference type="SMART" id="SM00347">
    <property type="entry name" value="HTH_MARR"/>
    <property type="match status" value="1"/>
</dbReference>
<evidence type="ECO:0000313" key="6">
    <source>
        <dbReference type="Proteomes" id="UP001500630"/>
    </source>
</evidence>
<dbReference type="InterPro" id="IPR000835">
    <property type="entry name" value="HTH_MarR-typ"/>
</dbReference>
<gene>
    <name evidence="5" type="ORF">GCM10022419_116580</name>
</gene>
<dbReference type="PROSITE" id="PS01117">
    <property type="entry name" value="HTH_MARR_1"/>
    <property type="match status" value="1"/>
</dbReference>
<feature type="domain" description="HTH marR-type" evidence="4">
    <location>
        <begin position="1"/>
        <end position="152"/>
    </location>
</feature>
<dbReference type="RefSeq" id="WP_345576193.1">
    <property type="nucleotide sequence ID" value="NZ_BAABDQ010000048.1"/>
</dbReference>
<protein>
    <recommendedName>
        <fullName evidence="4">HTH marR-type domain-containing protein</fullName>
    </recommendedName>
</protein>
<dbReference type="PANTHER" id="PTHR33164:SF99">
    <property type="entry name" value="MARR FAMILY REGULATORY PROTEIN"/>
    <property type="match status" value="1"/>
</dbReference>